<keyword evidence="7 9" id="KW-0811">Translocation</keyword>
<feature type="transmembrane region" description="Helical" evidence="9">
    <location>
        <begin position="460"/>
        <end position="482"/>
    </location>
</feature>
<feature type="compositionally biased region" description="Low complexity" evidence="10">
    <location>
        <begin position="150"/>
        <end position="227"/>
    </location>
</feature>
<dbReference type="InterPro" id="IPR005791">
    <property type="entry name" value="SecD"/>
</dbReference>
<feature type="compositionally biased region" description="Basic and acidic residues" evidence="10">
    <location>
        <begin position="628"/>
        <end position="637"/>
    </location>
</feature>
<dbReference type="SUPFAM" id="SSF82866">
    <property type="entry name" value="Multidrug efflux transporter AcrB transmembrane domain"/>
    <property type="match status" value="1"/>
</dbReference>
<evidence type="ECO:0000259" key="11">
    <source>
        <dbReference type="PROSITE" id="PS50156"/>
    </source>
</evidence>
<sequence>MLGHPKRTLLSLLALAAVLFLGIGATVAWGNPQGQWTPKLGLDLEGGRQIILQPQVGKGQAVNSGQMQQAVDIIRKRVDATGVAEAEVTTLGSDSIVVSIPGDPSEDILNSLAQSSQLAFRAVIATSQITNEQITPTLPTPYTPAPTPTATPTASPTSGATVAPSGGAEAPTSSATSTGANAALPQAYPAATNTPSPTSTATSSPAATPTASATPSGTATSGTTADSSKPKNASDTAWQSQPVAQYWIDTGYVTKGQTYNDLYTAFSCTNTNPAVGPTATQWKEAAASAPLNQPSVGCDPANKYLMGPSEVNGSQISDATYGQKTNSAGQATGEVVVNLSFNSAGAKAFGDVTTRLVSLQSPQNQFAITVDGQVISAPTANEPITNGQAQISGSFTQDSAKTLADQLKFGALPFSFSQVSSEQISPQLGSDQLKWGLIAGLIGLVLVVVYSLLQYRALGLVTVASLGVAALLSYGAVTFLGWANNFRLTMAGVTGLIVAIGITADSFIVYFERVRDEVRIGRPLRAAVQTGWARARRTIVISDAVNFLAAAVLYILSESNVKAFAFTLGLTTIIDLLVVTMFTHPVLTLLSRTKFFGGGHTWSGFDPARLGARTVTYAGRGRVTIADRKAAERKGSDSDTDAVAPAGGNA</sequence>
<dbReference type="Pfam" id="PF22599">
    <property type="entry name" value="SecDF_P1_head"/>
    <property type="match status" value="1"/>
</dbReference>
<evidence type="ECO:0000256" key="1">
    <source>
        <dbReference type="ARBA" id="ARBA00004651"/>
    </source>
</evidence>
<dbReference type="HAMAP" id="MF_01463_B">
    <property type="entry name" value="SecD_B"/>
    <property type="match status" value="1"/>
</dbReference>
<dbReference type="NCBIfam" id="TIGR01129">
    <property type="entry name" value="secD"/>
    <property type="match status" value="1"/>
</dbReference>
<evidence type="ECO:0000256" key="3">
    <source>
        <dbReference type="ARBA" id="ARBA00022475"/>
    </source>
</evidence>
<feature type="transmembrane region" description="Helical" evidence="9">
    <location>
        <begin position="563"/>
        <end position="587"/>
    </location>
</feature>
<feature type="transmembrane region" description="Helical" evidence="9">
    <location>
        <begin position="539"/>
        <end position="557"/>
    </location>
</feature>
<evidence type="ECO:0000256" key="8">
    <source>
        <dbReference type="ARBA" id="ARBA00023136"/>
    </source>
</evidence>
<comment type="caution">
    <text evidence="9">Lacks conserved residue(s) required for the propagation of feature annotation.</text>
</comment>
<comment type="subunit">
    <text evidence="9">Forms a complex with SecF. Part of the essential Sec protein translocation apparatus which comprises SecA, SecYEG and auxiliary proteins SecDF. Other proteins may also be involved.</text>
</comment>
<feature type="region of interest" description="Disordered" evidence="10">
    <location>
        <begin position="134"/>
        <end position="237"/>
    </location>
</feature>
<gene>
    <name evidence="9 12" type="primary">secD</name>
    <name evidence="12" type="ORF">ACFQBT_07475</name>
</gene>
<dbReference type="InterPro" id="IPR048634">
    <property type="entry name" value="SecD_SecF_C"/>
</dbReference>
<feature type="transmembrane region" description="Helical" evidence="9">
    <location>
        <begin position="488"/>
        <end position="511"/>
    </location>
</feature>
<keyword evidence="8 9" id="KW-0472">Membrane</keyword>
<feature type="transmembrane region" description="Helical" evidence="9">
    <location>
        <begin position="435"/>
        <end position="453"/>
    </location>
</feature>
<keyword evidence="13" id="KW-1185">Reference proteome</keyword>
<keyword evidence="6 9" id="KW-1133">Transmembrane helix</keyword>
<dbReference type="PANTHER" id="PTHR30081:SF1">
    <property type="entry name" value="PROTEIN TRANSLOCASE SUBUNIT SECD"/>
    <property type="match status" value="1"/>
</dbReference>
<dbReference type="InterPro" id="IPR055344">
    <property type="entry name" value="SecD_SecF_C_bact"/>
</dbReference>
<evidence type="ECO:0000313" key="12">
    <source>
        <dbReference type="EMBL" id="MFC6713681.1"/>
    </source>
</evidence>
<accession>A0ABW2ARF2</accession>
<name>A0ABW2ARF2_9MICO</name>
<evidence type="ECO:0000256" key="10">
    <source>
        <dbReference type="SAM" id="MobiDB-lite"/>
    </source>
</evidence>
<dbReference type="Gene3D" id="3.30.70.3220">
    <property type="match status" value="1"/>
</dbReference>
<evidence type="ECO:0000256" key="7">
    <source>
        <dbReference type="ARBA" id="ARBA00023010"/>
    </source>
</evidence>
<dbReference type="EMBL" id="JBHSWJ010000002">
    <property type="protein sequence ID" value="MFC6713681.1"/>
    <property type="molecule type" value="Genomic_DNA"/>
</dbReference>
<keyword evidence="5 9" id="KW-0653">Protein transport</keyword>
<comment type="function">
    <text evidence="9">Part of the Sec protein translocase complex. Interacts with the SecYEG preprotein conducting channel. SecDF uses the proton motive force (PMF) to complete protein translocation after the ATP-dependent function of SecA.</text>
</comment>
<organism evidence="12 13">
    <name type="scientific">Branchiibius cervicis</name>
    <dbReference type="NCBI Taxonomy" id="908252"/>
    <lineage>
        <taxon>Bacteria</taxon>
        <taxon>Bacillati</taxon>
        <taxon>Actinomycetota</taxon>
        <taxon>Actinomycetes</taxon>
        <taxon>Micrococcales</taxon>
        <taxon>Dermacoccaceae</taxon>
        <taxon>Branchiibius</taxon>
    </lineage>
</organism>
<dbReference type="Gene3D" id="3.30.1360.200">
    <property type="match status" value="1"/>
</dbReference>
<dbReference type="PROSITE" id="PS50156">
    <property type="entry name" value="SSD"/>
    <property type="match status" value="1"/>
</dbReference>
<keyword evidence="2 9" id="KW-0813">Transport</keyword>
<dbReference type="InterPro" id="IPR022813">
    <property type="entry name" value="SecD/SecF_arch_bac"/>
</dbReference>
<dbReference type="Pfam" id="PF21760">
    <property type="entry name" value="SecD_1st"/>
    <property type="match status" value="1"/>
</dbReference>
<dbReference type="InterPro" id="IPR048631">
    <property type="entry name" value="SecD_1st"/>
</dbReference>
<comment type="caution">
    <text evidence="12">The sequence shown here is derived from an EMBL/GenBank/DDBJ whole genome shotgun (WGS) entry which is preliminary data.</text>
</comment>
<dbReference type="Proteomes" id="UP001596356">
    <property type="component" value="Unassembled WGS sequence"/>
</dbReference>
<comment type="similarity">
    <text evidence="9">Belongs to the SecD/SecF family. SecD subfamily.</text>
</comment>
<dbReference type="InterPro" id="IPR054384">
    <property type="entry name" value="SecDF_P1_head"/>
</dbReference>
<dbReference type="RefSeq" id="WP_377821632.1">
    <property type="nucleotide sequence ID" value="NZ_JBHSWJ010000002.1"/>
</dbReference>
<dbReference type="NCBIfam" id="TIGR00916">
    <property type="entry name" value="2A0604s01"/>
    <property type="match status" value="1"/>
</dbReference>
<keyword evidence="3 9" id="KW-1003">Cell membrane</keyword>
<feature type="compositionally biased region" description="Pro residues" evidence="10">
    <location>
        <begin position="138"/>
        <end position="149"/>
    </location>
</feature>
<evidence type="ECO:0000256" key="4">
    <source>
        <dbReference type="ARBA" id="ARBA00022692"/>
    </source>
</evidence>
<feature type="domain" description="SSD" evidence="11">
    <location>
        <begin position="458"/>
        <end position="589"/>
    </location>
</feature>
<evidence type="ECO:0000256" key="6">
    <source>
        <dbReference type="ARBA" id="ARBA00022989"/>
    </source>
</evidence>
<evidence type="ECO:0000256" key="2">
    <source>
        <dbReference type="ARBA" id="ARBA00022448"/>
    </source>
</evidence>
<proteinExistence type="inferred from homology"/>
<protein>
    <recommendedName>
        <fullName evidence="9">Protein translocase subunit SecD</fullName>
    </recommendedName>
</protein>
<evidence type="ECO:0000313" key="13">
    <source>
        <dbReference type="Proteomes" id="UP001596356"/>
    </source>
</evidence>
<comment type="subcellular location">
    <subcellularLocation>
        <location evidence="1 9">Cell membrane</location>
        <topology evidence="1 9">Multi-pass membrane protein</topology>
    </subcellularLocation>
</comment>
<evidence type="ECO:0000256" key="5">
    <source>
        <dbReference type="ARBA" id="ARBA00022927"/>
    </source>
</evidence>
<dbReference type="Pfam" id="PF02355">
    <property type="entry name" value="SecD_SecF_C"/>
    <property type="match status" value="1"/>
</dbReference>
<evidence type="ECO:0000256" key="9">
    <source>
        <dbReference type="HAMAP-Rule" id="MF_01463"/>
    </source>
</evidence>
<keyword evidence="4 9" id="KW-0812">Transmembrane</keyword>
<reference evidence="13" key="1">
    <citation type="journal article" date="2019" name="Int. J. Syst. Evol. Microbiol.">
        <title>The Global Catalogue of Microorganisms (GCM) 10K type strain sequencing project: providing services to taxonomists for standard genome sequencing and annotation.</title>
        <authorList>
            <consortium name="The Broad Institute Genomics Platform"/>
            <consortium name="The Broad Institute Genome Sequencing Center for Infectious Disease"/>
            <person name="Wu L."/>
            <person name="Ma J."/>
        </authorList>
    </citation>
    <scope>NUCLEOTIDE SEQUENCE [LARGE SCALE GENOMIC DNA]</scope>
    <source>
        <strain evidence="13">NBRC 106593</strain>
    </source>
</reference>
<feature type="region of interest" description="Disordered" evidence="10">
    <location>
        <begin position="628"/>
        <end position="650"/>
    </location>
</feature>
<dbReference type="PANTHER" id="PTHR30081">
    <property type="entry name" value="PROTEIN-EXPORT MEMBRANE PROTEIN SEC"/>
    <property type="match status" value="1"/>
</dbReference>
<dbReference type="InterPro" id="IPR000731">
    <property type="entry name" value="SSD"/>
</dbReference>